<gene>
    <name evidence="1" type="ORF">GYN08_04515</name>
</gene>
<dbReference type="EMBL" id="JAAFGS010000001">
    <property type="protein sequence ID" value="NGZ74571.1"/>
    <property type="molecule type" value="Genomic_DNA"/>
</dbReference>
<name>A0ABX0F0S0_9BACL</name>
<dbReference type="RefSeq" id="WP_166272830.1">
    <property type="nucleotide sequence ID" value="NZ_JAAFGS010000001.1"/>
</dbReference>
<evidence type="ECO:0000313" key="1">
    <source>
        <dbReference type="EMBL" id="NGZ74571.1"/>
    </source>
</evidence>
<dbReference type="InterPro" id="IPR003325">
    <property type="entry name" value="TerD"/>
</dbReference>
<accession>A0ABX0F0S0</accession>
<comment type="caution">
    <text evidence="1">The sequence shown here is derived from an EMBL/GenBank/DDBJ whole genome shotgun (WGS) entry which is preliminary data.</text>
</comment>
<protein>
    <submittedName>
        <fullName evidence="1">TerD family protein</fullName>
    </submittedName>
</protein>
<proteinExistence type="predicted"/>
<keyword evidence="2" id="KW-1185">Reference proteome</keyword>
<sequence length="745" mass="84261">MTFQYTDAQQARRTLNEIMLRRIGKLTLPIPDDSSAEPGLLAALLKNTERLGCTFSPGLLKAASVLGRKQLVELHKTTIATLRKMRGDHVPYKPMYPNFPDQVMAMDEAELYLNALLHYLTGILPESEKQERPAIKIRPNLRPIDLGSEEEFVQMIRNLAASNGALSEEDKQDLKTALNIADEPLFLLPDEIPYKENAAFAAAVLLERGMADPARLAPHFRTATDVLRLAAGLSGLDTSLAWARKIKRQTQPFANPYNLLQGMRLADDHSAVLAAESARGGSYRFRKFKRAERRLLLGLLEKSGASLEDMLLYRELWKRLGEILHPGELRSRYPKAFDSFTRLRREKSIPNFRRDVEEGLKARDPRVIEKLSERPGELARRMDLLLRSQPESAEAAFEAFGRVSGRMAVPLLLQLLAHFKHRNERRTYRVFFPKGNIGKVVAVYNELPPLEAELCERLVRMIEAELVSRFADRKPLGRVYIDHRLSGIPVPFTQRSASRALRPLPRSSRVSIPEGEVLRLFCWWTNIRTGDPETRRVDVDLSLVLLDANWKHVDTLSFYNLKKAYGVHSGDITDAPKGASEFIDLNLSAVLKNRKIRYAMVQVACFTGQPFSQLPECFAGFMMRTDGRSGAIYDPRTVETKFDLTIEAQQAVPFAVDLRERELIWMDAALKNRSFRITAHDNMSGLQLLGHAFADLRKTTLSELYTLHAKARGTIVGSPDEADTVFGLEEGLTPYRTDVILAEYV</sequence>
<dbReference type="CDD" id="cd06974">
    <property type="entry name" value="TerD_like"/>
    <property type="match status" value="1"/>
</dbReference>
<reference evidence="1 2" key="1">
    <citation type="submission" date="2020-01" db="EMBL/GenBank/DDBJ databases">
        <title>Polyphasic characterisation and genomic insights into a novel alkali tolerant bacterium VR-M41.</title>
        <authorList>
            <person name="Vemuluri V.R."/>
        </authorList>
    </citation>
    <scope>NUCLEOTIDE SEQUENCE [LARGE SCALE GENOMIC DNA]</scope>
    <source>
        <strain evidence="1 2">VR-M41</strain>
    </source>
</reference>
<dbReference type="Gene3D" id="2.60.60.30">
    <property type="entry name" value="sav2460 like domains"/>
    <property type="match status" value="1"/>
</dbReference>
<organism evidence="1 2">
    <name type="scientific">Saccharibacillus alkalitolerans</name>
    <dbReference type="NCBI Taxonomy" id="2705290"/>
    <lineage>
        <taxon>Bacteria</taxon>
        <taxon>Bacillati</taxon>
        <taxon>Bacillota</taxon>
        <taxon>Bacilli</taxon>
        <taxon>Bacillales</taxon>
        <taxon>Paenibacillaceae</taxon>
        <taxon>Saccharibacillus</taxon>
    </lineage>
</organism>
<dbReference type="Proteomes" id="UP000800303">
    <property type="component" value="Unassembled WGS sequence"/>
</dbReference>
<dbReference type="PANTHER" id="PTHR32097:SF18">
    <property type="entry name" value="RING-TYPE DOMAIN-CONTAINING PROTEIN"/>
    <property type="match status" value="1"/>
</dbReference>
<dbReference type="PANTHER" id="PTHR32097">
    <property type="entry name" value="CAMP-BINDING PROTEIN 1-RELATED"/>
    <property type="match status" value="1"/>
</dbReference>
<evidence type="ECO:0000313" key="2">
    <source>
        <dbReference type="Proteomes" id="UP000800303"/>
    </source>
</evidence>
<dbReference type="InterPro" id="IPR051324">
    <property type="entry name" value="Stress/Tellurium_Resist"/>
</dbReference>